<dbReference type="GO" id="GO:0046872">
    <property type="term" value="F:metal ion binding"/>
    <property type="evidence" value="ECO:0007669"/>
    <property type="project" value="UniProtKB-KW"/>
</dbReference>
<dbReference type="GO" id="GO:0042025">
    <property type="term" value="C:host cell nucleus"/>
    <property type="evidence" value="ECO:0007669"/>
    <property type="project" value="UniProtKB-SubCell"/>
</dbReference>
<evidence type="ECO:0000256" key="9">
    <source>
        <dbReference type="ARBA" id="ARBA00022741"/>
    </source>
</evidence>
<keyword evidence="11" id="KW-0378">Hydrolase</keyword>
<keyword evidence="8" id="KW-0479">Metal-binding</keyword>
<evidence type="ECO:0000256" key="6">
    <source>
        <dbReference type="ARBA" id="ARBA00022705"/>
    </source>
</evidence>
<feature type="domain" description="CRESS-DNA virus Rep endonuclease" evidence="15">
    <location>
        <begin position="19"/>
        <end position="116"/>
    </location>
</feature>
<sequence length="305" mass="35400">MTSEVMTSDVPGNTTPGPSWRARSFQFTLNQPEMYKELSKELHKLKTMTYIIACEETAPTTGHKHVHAYVHFSHQYRLSKKLLSFNAHIEICRGSPKQNIDYIRKDGNIIEEWGEVPRQGIKTVSELRETPIDEVPANLYRIKKQIEEDDKTKKDLEDFWQTIRDIRNDQLKGPEVIYITGPSGSGKTYMAYKEASSDYEPEKIARLTIENNFIDVMGADDAECFVIEEFRPSQMTAASFLQLTDKYGFKANVKGGWKYLHPKKIIICSIIEVDWLYTSEMNKQFQRRITKLIDLNKKDDECLRI</sequence>
<keyword evidence="10" id="KW-0255">Endonuclease</keyword>
<protein>
    <recommendedName>
        <fullName evidence="2">Replication-associated protein</fullName>
    </recommendedName>
</protein>
<evidence type="ECO:0000256" key="11">
    <source>
        <dbReference type="ARBA" id="ARBA00022801"/>
    </source>
</evidence>
<evidence type="ECO:0000313" key="16">
    <source>
        <dbReference type="EMBL" id="QTE03429.1"/>
    </source>
</evidence>
<accession>A0A8A4XCM8</accession>
<evidence type="ECO:0000256" key="8">
    <source>
        <dbReference type="ARBA" id="ARBA00022723"/>
    </source>
</evidence>
<proteinExistence type="predicted"/>
<dbReference type="Gene3D" id="3.40.50.300">
    <property type="entry name" value="P-loop containing nucleotide triphosphate hydrolases"/>
    <property type="match status" value="1"/>
</dbReference>
<evidence type="ECO:0000256" key="12">
    <source>
        <dbReference type="ARBA" id="ARBA00023124"/>
    </source>
</evidence>
<evidence type="ECO:0000256" key="10">
    <source>
        <dbReference type="ARBA" id="ARBA00022759"/>
    </source>
</evidence>
<keyword evidence="6" id="KW-0235">DNA replication</keyword>
<organism evidence="16">
    <name type="scientific">Syrmaticus ellioti CRESS-DNA-virus sp</name>
    <dbReference type="NCBI Taxonomy" id="2815058"/>
    <lineage>
        <taxon>Viruses</taxon>
        <taxon>Monodnaviria</taxon>
        <taxon>Shotokuvirae</taxon>
        <taxon>Cressdnaviricota</taxon>
    </lineage>
</organism>
<evidence type="ECO:0000256" key="3">
    <source>
        <dbReference type="ARBA" id="ARBA00022562"/>
    </source>
</evidence>
<keyword evidence="7" id="KW-0540">Nuclease</keyword>
<evidence type="ECO:0000256" key="2">
    <source>
        <dbReference type="ARBA" id="ARBA00014531"/>
    </source>
</evidence>
<feature type="region of interest" description="Disordered" evidence="14">
    <location>
        <begin position="1"/>
        <end position="21"/>
    </location>
</feature>
<evidence type="ECO:0000256" key="14">
    <source>
        <dbReference type="SAM" id="MobiDB-lite"/>
    </source>
</evidence>
<keyword evidence="4" id="KW-0808">Transferase</keyword>
<dbReference type="GO" id="GO:0016787">
    <property type="term" value="F:hydrolase activity"/>
    <property type="evidence" value="ECO:0007669"/>
    <property type="project" value="UniProtKB-KW"/>
</dbReference>
<comment type="subcellular location">
    <subcellularLocation>
        <location evidence="1">Host nucleus</location>
    </subcellularLocation>
</comment>
<evidence type="ECO:0000256" key="4">
    <source>
        <dbReference type="ARBA" id="ARBA00022679"/>
    </source>
</evidence>
<dbReference type="GO" id="GO:0003677">
    <property type="term" value="F:DNA binding"/>
    <property type="evidence" value="ECO:0007669"/>
    <property type="project" value="UniProtKB-KW"/>
</dbReference>
<dbReference type="GO" id="GO:0000166">
    <property type="term" value="F:nucleotide binding"/>
    <property type="evidence" value="ECO:0007669"/>
    <property type="project" value="UniProtKB-KW"/>
</dbReference>
<reference evidence="16" key="1">
    <citation type="submission" date="2020-10" db="EMBL/GenBank/DDBJ databases">
        <title>CRESS DNA virus dark matter in the feces of wild birds.</title>
        <authorList>
            <person name="Yang S."/>
            <person name="Zhang W."/>
        </authorList>
    </citation>
    <scope>NUCLEOTIDE SEQUENCE</scope>
    <source>
        <strain evidence="16">Eph225cre1</strain>
    </source>
</reference>
<evidence type="ECO:0000256" key="7">
    <source>
        <dbReference type="ARBA" id="ARBA00022722"/>
    </source>
</evidence>
<evidence type="ECO:0000259" key="15">
    <source>
        <dbReference type="PROSITE" id="PS52020"/>
    </source>
</evidence>
<dbReference type="EMBL" id="MW182785">
    <property type="protein sequence ID" value="QTE03429.1"/>
    <property type="molecule type" value="Genomic_DNA"/>
</dbReference>
<keyword evidence="3" id="KW-1048">Host nucleus</keyword>
<dbReference type="InterPro" id="IPR049912">
    <property type="entry name" value="CRESS_DNA_REP"/>
</dbReference>
<evidence type="ECO:0000256" key="5">
    <source>
        <dbReference type="ARBA" id="ARBA00022695"/>
    </source>
</evidence>
<feature type="compositionally biased region" description="Polar residues" evidence="14">
    <location>
        <begin position="1"/>
        <end position="17"/>
    </location>
</feature>
<dbReference type="GO" id="GO:0016779">
    <property type="term" value="F:nucleotidyltransferase activity"/>
    <property type="evidence" value="ECO:0007669"/>
    <property type="project" value="UniProtKB-KW"/>
</dbReference>
<dbReference type="PROSITE" id="PS52020">
    <property type="entry name" value="CRESS_DNA_REP"/>
    <property type="match status" value="1"/>
</dbReference>
<keyword evidence="5" id="KW-0548">Nucleotidyltransferase</keyword>
<dbReference type="Pfam" id="PF02407">
    <property type="entry name" value="Viral_Rep"/>
    <property type="match status" value="1"/>
</dbReference>
<evidence type="ECO:0000256" key="13">
    <source>
        <dbReference type="ARBA" id="ARBA00023125"/>
    </source>
</evidence>
<keyword evidence="9" id="KW-0547">Nucleotide-binding</keyword>
<dbReference type="SUPFAM" id="SSF52540">
    <property type="entry name" value="P-loop containing nucleoside triphosphate hydrolases"/>
    <property type="match status" value="1"/>
</dbReference>
<dbReference type="GO" id="GO:0006260">
    <property type="term" value="P:DNA replication"/>
    <property type="evidence" value="ECO:0007669"/>
    <property type="project" value="UniProtKB-KW"/>
</dbReference>
<dbReference type="Gene3D" id="3.40.1310.20">
    <property type="match status" value="1"/>
</dbReference>
<name>A0A8A4XCM8_9VIRU</name>
<evidence type="ECO:0000256" key="1">
    <source>
        <dbReference type="ARBA" id="ARBA00004147"/>
    </source>
</evidence>
<keyword evidence="12" id="KW-0190">Covalent protein-DNA linkage</keyword>
<keyword evidence="13" id="KW-0238">DNA-binding</keyword>
<dbReference type="InterPro" id="IPR027417">
    <property type="entry name" value="P-loop_NTPase"/>
</dbReference>
<dbReference type="GO" id="GO:0004519">
    <property type="term" value="F:endonuclease activity"/>
    <property type="evidence" value="ECO:0007669"/>
    <property type="project" value="UniProtKB-KW"/>
</dbReference>